<organism evidence="1 2">
    <name type="scientific">Anoxybacteroides tepidamans</name>
    <dbReference type="NCBI Taxonomy" id="265948"/>
    <lineage>
        <taxon>Bacteria</taxon>
        <taxon>Bacillati</taxon>
        <taxon>Bacillota</taxon>
        <taxon>Bacilli</taxon>
        <taxon>Bacillales</taxon>
        <taxon>Anoxybacillaceae</taxon>
        <taxon>Anoxybacteroides</taxon>
    </lineage>
</organism>
<evidence type="ECO:0000313" key="1">
    <source>
        <dbReference type="EMBL" id="MBB5324659.1"/>
    </source>
</evidence>
<dbReference type="EMBL" id="JACHEP010000008">
    <property type="protein sequence ID" value="MBB5324659.1"/>
    <property type="molecule type" value="Genomic_DNA"/>
</dbReference>
<gene>
    <name evidence="1" type="ORF">HNQ34_001757</name>
</gene>
<protein>
    <submittedName>
        <fullName evidence="1">Uncharacterized protein</fullName>
    </submittedName>
</protein>
<comment type="caution">
    <text evidence="1">The sequence shown here is derived from an EMBL/GenBank/DDBJ whole genome shotgun (WGS) entry which is preliminary data.</text>
</comment>
<accession>A0A7W8MUW8</accession>
<dbReference type="AlphaFoldDB" id="A0A7W8MUW8"/>
<evidence type="ECO:0000313" key="2">
    <source>
        <dbReference type="Proteomes" id="UP000520011"/>
    </source>
</evidence>
<proteinExistence type="predicted"/>
<dbReference type="Proteomes" id="UP000520011">
    <property type="component" value="Unassembled WGS sequence"/>
</dbReference>
<keyword evidence="2" id="KW-1185">Reference proteome</keyword>
<reference evidence="1 2" key="1">
    <citation type="submission" date="2020-08" db="EMBL/GenBank/DDBJ databases">
        <title>Genomic Encyclopedia of Type Strains, Phase IV (KMG-IV): sequencing the most valuable type-strain genomes for metagenomic binning, comparative biology and taxonomic classification.</title>
        <authorList>
            <person name="Goeker M."/>
        </authorList>
    </citation>
    <scope>NUCLEOTIDE SEQUENCE [LARGE SCALE GENOMIC DNA]</scope>
    <source>
        <strain evidence="1 2">DSM 16325</strain>
    </source>
</reference>
<name>A0A7W8MUW8_9BACL</name>
<sequence length="90" mass="10750">MEAKFLAWDWEIGEFKKIPSNNVVEAIYIAWNYEFDVYEADTQKLIFSGQLDNEENSELLQKYGIRMIDHKGYRKLQDIESGEIYEAPWH</sequence>
<dbReference type="RefSeq" id="WP_183253597.1">
    <property type="nucleotide sequence ID" value="NZ_JACHEP010000008.1"/>
</dbReference>